<protein>
    <submittedName>
        <fullName evidence="1">Uncharacterized protein</fullName>
    </submittedName>
</protein>
<dbReference type="AlphaFoldDB" id="A0A3P3XS38"/>
<dbReference type="EMBL" id="FWDO01000005">
    <property type="protein sequence ID" value="SLM19121.1"/>
    <property type="molecule type" value="Genomic_DNA"/>
</dbReference>
<evidence type="ECO:0000313" key="1">
    <source>
        <dbReference type="EMBL" id="SLM19121.1"/>
    </source>
</evidence>
<organism evidence="1">
    <name type="scientific">uncultured spirochete</name>
    <dbReference type="NCBI Taxonomy" id="156406"/>
    <lineage>
        <taxon>Bacteria</taxon>
        <taxon>Pseudomonadati</taxon>
        <taxon>Spirochaetota</taxon>
        <taxon>Spirochaetia</taxon>
        <taxon>Spirochaetales</taxon>
        <taxon>environmental samples</taxon>
    </lineage>
</organism>
<proteinExistence type="predicted"/>
<gene>
    <name evidence="1" type="ORF">SPIRO4BDMA_50636</name>
</gene>
<reference evidence="1" key="1">
    <citation type="submission" date="2017-02" db="EMBL/GenBank/DDBJ databases">
        <authorList>
            <person name="Regsiter A."/>
            <person name="William W."/>
        </authorList>
    </citation>
    <scope>NUCLEOTIDE SEQUENCE</scope>
    <source>
        <strain evidence="1">BdmA 4</strain>
    </source>
</reference>
<name>A0A3P3XS38_9SPIR</name>
<accession>A0A3P3XS38</accession>
<sequence length="30" mass="3352">MKEQPFIAAFVYGFNETGTNAKPISKVTDF</sequence>